<proteinExistence type="inferred from homology"/>
<reference evidence="6" key="1">
    <citation type="submission" date="2021-04" db="EMBL/GenBank/DDBJ databases">
        <title>Isolation and polyphasic classification of algal microorganism.</title>
        <authorList>
            <person name="Wang S."/>
        </authorList>
    </citation>
    <scope>NUCLEOTIDE SEQUENCE</scope>
    <source>
        <strain evidence="6">720a</strain>
    </source>
</reference>
<evidence type="ECO:0000313" key="6">
    <source>
        <dbReference type="EMBL" id="MBR7797171.1"/>
    </source>
</evidence>
<evidence type="ECO:0000256" key="2">
    <source>
        <dbReference type="ARBA" id="ARBA00037999"/>
    </source>
</evidence>
<dbReference type="GO" id="GO:0008483">
    <property type="term" value="F:transaminase activity"/>
    <property type="evidence" value="ECO:0007669"/>
    <property type="project" value="UniProtKB-KW"/>
</dbReference>
<evidence type="ECO:0000256" key="4">
    <source>
        <dbReference type="PIRSR" id="PIRSR000390-2"/>
    </source>
</evidence>
<dbReference type="InterPro" id="IPR015424">
    <property type="entry name" value="PyrdxlP-dep_Trfase"/>
</dbReference>
<dbReference type="Gene3D" id="3.90.1150.10">
    <property type="entry name" value="Aspartate Aminotransferase, domain 1"/>
    <property type="match status" value="1"/>
</dbReference>
<dbReference type="CDD" id="cd00616">
    <property type="entry name" value="AHBA_syn"/>
    <property type="match status" value="1"/>
</dbReference>
<keyword evidence="6" id="KW-0808">Transferase</keyword>
<dbReference type="EMBL" id="JAGSOT010000045">
    <property type="protein sequence ID" value="MBR7797171.1"/>
    <property type="molecule type" value="Genomic_DNA"/>
</dbReference>
<dbReference type="AlphaFoldDB" id="A0A941DXC4"/>
<sequence>MFNNNKLTPIPMVDLKEELYLIRSPIIETLGDVLDSGEYILGEKGEKLEKAIAKYVGASYGAGVANGTDALELSLKALNVGDGDEVITTPFTFFATGEAIAQVGATPVFVDIEEETYNIDPAKIEEQITEKTKAILVVHLYGQIARMKEIIDIAKKYNLKVIEDACQAIGAEDDRKRVGSIGDIACFSFFPSKNLGAFGDAGMITTNQKKVYEQICKLRNHGSKEKYYHSSIGMNSRLDEFQAAILLIKLSYLDIFLHQRREVARRYTDNFKEFVKSPVIPNNKAHTFHQYCIELDKRDELALELRNYGIASAIYYPIPLHLQQAFHYLEYKEGDFPIAEKVANRILALPIYPMLSIQKQEYVIEKVLNFLNSGL</sequence>
<dbReference type="FunFam" id="3.40.640.10:FF:000089">
    <property type="entry name" value="Aminotransferase, DegT/DnrJ/EryC1/StrS family"/>
    <property type="match status" value="1"/>
</dbReference>
<evidence type="ECO:0000313" key="7">
    <source>
        <dbReference type="Proteomes" id="UP000675284"/>
    </source>
</evidence>
<gene>
    <name evidence="6" type="ORF">KCX74_14115</name>
</gene>
<dbReference type="PANTHER" id="PTHR30244:SF36">
    <property type="entry name" value="3-OXO-GLUCOSE-6-PHOSPHATE:GLUTAMATE AMINOTRANSFERASE"/>
    <property type="match status" value="1"/>
</dbReference>
<dbReference type="InterPro" id="IPR015421">
    <property type="entry name" value="PyrdxlP-dep_Trfase_major"/>
</dbReference>
<dbReference type="SUPFAM" id="SSF53383">
    <property type="entry name" value="PLP-dependent transferases"/>
    <property type="match status" value="1"/>
</dbReference>
<evidence type="ECO:0000256" key="5">
    <source>
        <dbReference type="RuleBase" id="RU004508"/>
    </source>
</evidence>
<evidence type="ECO:0000256" key="3">
    <source>
        <dbReference type="PIRSR" id="PIRSR000390-1"/>
    </source>
</evidence>
<keyword evidence="6" id="KW-0032">Aminotransferase</keyword>
<dbReference type="Gene3D" id="3.40.640.10">
    <property type="entry name" value="Type I PLP-dependent aspartate aminotransferase-like (Major domain)"/>
    <property type="match status" value="1"/>
</dbReference>
<evidence type="ECO:0000256" key="1">
    <source>
        <dbReference type="ARBA" id="ARBA00022898"/>
    </source>
</evidence>
<dbReference type="PIRSF" id="PIRSF000390">
    <property type="entry name" value="PLP_StrS"/>
    <property type="match status" value="1"/>
</dbReference>
<dbReference type="GO" id="GO:0030170">
    <property type="term" value="F:pyridoxal phosphate binding"/>
    <property type="evidence" value="ECO:0007669"/>
    <property type="project" value="UniProtKB-ARBA"/>
</dbReference>
<dbReference type="PANTHER" id="PTHR30244">
    <property type="entry name" value="TRANSAMINASE"/>
    <property type="match status" value="1"/>
</dbReference>
<dbReference type="Proteomes" id="UP000675284">
    <property type="component" value="Unassembled WGS sequence"/>
</dbReference>
<keyword evidence="7" id="KW-1185">Reference proteome</keyword>
<feature type="modified residue" description="N6-(pyridoxal phosphate)lysine" evidence="4">
    <location>
        <position position="193"/>
    </location>
</feature>
<dbReference type="InterPro" id="IPR015422">
    <property type="entry name" value="PyrdxlP-dep_Trfase_small"/>
</dbReference>
<accession>A0A941DXC4</accession>
<dbReference type="RefSeq" id="WP_034679479.1">
    <property type="nucleotide sequence ID" value="NZ_BAAACY010000044.1"/>
</dbReference>
<protein>
    <submittedName>
        <fullName evidence="6">DegT/DnrJ/EryC1/StrS family aminotransferase</fullName>
    </submittedName>
</protein>
<dbReference type="Pfam" id="PF01041">
    <property type="entry name" value="DegT_DnrJ_EryC1"/>
    <property type="match status" value="1"/>
</dbReference>
<dbReference type="InterPro" id="IPR000653">
    <property type="entry name" value="DegT/StrS_aminotransferase"/>
</dbReference>
<dbReference type="GO" id="GO:0000271">
    <property type="term" value="P:polysaccharide biosynthetic process"/>
    <property type="evidence" value="ECO:0007669"/>
    <property type="project" value="TreeGrafter"/>
</dbReference>
<organism evidence="6 7">
    <name type="scientific">Virgibacillus salarius</name>
    <dbReference type="NCBI Taxonomy" id="447199"/>
    <lineage>
        <taxon>Bacteria</taxon>
        <taxon>Bacillati</taxon>
        <taxon>Bacillota</taxon>
        <taxon>Bacilli</taxon>
        <taxon>Bacillales</taxon>
        <taxon>Bacillaceae</taxon>
        <taxon>Virgibacillus</taxon>
    </lineage>
</organism>
<comment type="similarity">
    <text evidence="2 5">Belongs to the DegT/DnrJ/EryC1 family.</text>
</comment>
<comment type="caution">
    <text evidence="6">The sequence shown here is derived from an EMBL/GenBank/DDBJ whole genome shotgun (WGS) entry which is preliminary data.</text>
</comment>
<keyword evidence="1 4" id="KW-0663">Pyridoxal phosphate</keyword>
<feature type="active site" description="Proton acceptor" evidence="3">
    <location>
        <position position="193"/>
    </location>
</feature>
<name>A0A941DXC4_9BACI</name>